<evidence type="ECO:0000313" key="4">
    <source>
        <dbReference type="EMBL" id="KAL1873532.1"/>
    </source>
</evidence>
<evidence type="ECO:0000256" key="2">
    <source>
        <dbReference type="ARBA" id="ARBA00023043"/>
    </source>
</evidence>
<accession>A0ABR3XCV7</accession>
<dbReference type="SMART" id="SM00248">
    <property type="entry name" value="ANK"/>
    <property type="match status" value="2"/>
</dbReference>
<protein>
    <submittedName>
        <fullName evidence="4">Nuclear factor NF-kappa-B p105 subunit</fullName>
    </submittedName>
</protein>
<keyword evidence="5" id="KW-1185">Reference proteome</keyword>
<dbReference type="InterPro" id="IPR002110">
    <property type="entry name" value="Ankyrin_rpt"/>
</dbReference>
<evidence type="ECO:0000313" key="5">
    <source>
        <dbReference type="Proteomes" id="UP001583177"/>
    </source>
</evidence>
<gene>
    <name evidence="4" type="primary">NFKB1</name>
    <name evidence="4" type="ORF">Daus18300_003895</name>
</gene>
<evidence type="ECO:0000256" key="3">
    <source>
        <dbReference type="PROSITE-ProRule" id="PRU00023"/>
    </source>
</evidence>
<dbReference type="Proteomes" id="UP001583177">
    <property type="component" value="Unassembled WGS sequence"/>
</dbReference>
<dbReference type="InterPro" id="IPR036770">
    <property type="entry name" value="Ankyrin_rpt-contain_sf"/>
</dbReference>
<evidence type="ECO:0000256" key="1">
    <source>
        <dbReference type="ARBA" id="ARBA00022737"/>
    </source>
</evidence>
<keyword evidence="1" id="KW-0677">Repeat</keyword>
<keyword evidence="2 3" id="KW-0040">ANK repeat</keyword>
<dbReference type="PANTHER" id="PTHR24198">
    <property type="entry name" value="ANKYRIN REPEAT AND PROTEIN KINASE DOMAIN-CONTAINING PROTEIN"/>
    <property type="match status" value="1"/>
</dbReference>
<organism evidence="4 5">
    <name type="scientific">Diaporthe australafricana</name>
    <dbReference type="NCBI Taxonomy" id="127596"/>
    <lineage>
        <taxon>Eukaryota</taxon>
        <taxon>Fungi</taxon>
        <taxon>Dikarya</taxon>
        <taxon>Ascomycota</taxon>
        <taxon>Pezizomycotina</taxon>
        <taxon>Sordariomycetes</taxon>
        <taxon>Sordariomycetidae</taxon>
        <taxon>Diaporthales</taxon>
        <taxon>Diaporthaceae</taxon>
        <taxon>Diaporthe</taxon>
    </lineage>
</organism>
<dbReference type="Gene3D" id="1.25.40.20">
    <property type="entry name" value="Ankyrin repeat-containing domain"/>
    <property type="match status" value="1"/>
</dbReference>
<comment type="caution">
    <text evidence="4">The sequence shown here is derived from an EMBL/GenBank/DDBJ whole genome shotgun (WGS) entry which is preliminary data.</text>
</comment>
<dbReference type="Pfam" id="PF00023">
    <property type="entry name" value="Ank"/>
    <property type="match status" value="1"/>
</dbReference>
<dbReference type="PANTHER" id="PTHR24198:SF165">
    <property type="entry name" value="ANKYRIN REPEAT-CONTAINING PROTEIN-RELATED"/>
    <property type="match status" value="1"/>
</dbReference>
<dbReference type="EMBL" id="JAWRVE010000025">
    <property type="protein sequence ID" value="KAL1873532.1"/>
    <property type="molecule type" value="Genomic_DNA"/>
</dbReference>
<name>A0ABR3XCV7_9PEZI</name>
<dbReference type="SUPFAM" id="SSF48403">
    <property type="entry name" value="Ankyrin repeat"/>
    <property type="match status" value="1"/>
</dbReference>
<proteinExistence type="predicted"/>
<reference evidence="4 5" key="1">
    <citation type="journal article" date="2024" name="IMA Fungus">
        <title>IMA Genome - F19 : A genome assembly and annotation guide to empower mycologists, including annotated draft genome sequences of Ceratocystis pirilliformis, Diaporthe australafricana, Fusarium ophioides, Paecilomyces lecythidis, and Sporothrix stenoceras.</title>
        <authorList>
            <person name="Aylward J."/>
            <person name="Wilson A.M."/>
            <person name="Visagie C.M."/>
            <person name="Spraker J."/>
            <person name="Barnes I."/>
            <person name="Buitendag C."/>
            <person name="Ceriani C."/>
            <person name="Del Mar Angel L."/>
            <person name="du Plessis D."/>
            <person name="Fuchs T."/>
            <person name="Gasser K."/>
            <person name="Kramer D."/>
            <person name="Li W."/>
            <person name="Munsamy K."/>
            <person name="Piso A."/>
            <person name="Price J.L."/>
            <person name="Sonnekus B."/>
            <person name="Thomas C."/>
            <person name="van der Nest A."/>
            <person name="van Dijk A."/>
            <person name="van Heerden A."/>
            <person name="van Vuuren N."/>
            <person name="Yilmaz N."/>
            <person name="Duong T.A."/>
            <person name="van der Merwe N.A."/>
            <person name="Wingfield M.J."/>
            <person name="Wingfield B.D."/>
        </authorList>
    </citation>
    <scope>NUCLEOTIDE SEQUENCE [LARGE SCALE GENOMIC DNA]</scope>
    <source>
        <strain evidence="4 5">CMW 18300</strain>
    </source>
</reference>
<sequence length="146" mass="15522">MPLTITNADVQALLSVAAQGNTLHTSSLLTILARINRPYDEADIMLLFKDQGGNNLVHIAANNGHPNIITFVCAHSVFNAKPGMRQSILNARNGTSETPIYIAAKGNHTSCVEVLAQNGVAVDAEGPFGFRIAHVAAEIGNFTMLN</sequence>
<dbReference type="PROSITE" id="PS50088">
    <property type="entry name" value="ANK_REPEAT"/>
    <property type="match status" value="1"/>
</dbReference>
<feature type="repeat" description="ANK" evidence="3">
    <location>
        <begin position="95"/>
        <end position="127"/>
    </location>
</feature>